<evidence type="ECO:0000259" key="6">
    <source>
        <dbReference type="PROSITE" id="PS51900"/>
    </source>
</evidence>
<dbReference type="PROSITE" id="PS51898">
    <property type="entry name" value="TYR_RECOMBINASE"/>
    <property type="match status" value="1"/>
</dbReference>
<evidence type="ECO:0000313" key="7">
    <source>
        <dbReference type="EMBL" id="RKD95040.1"/>
    </source>
</evidence>
<organism evidence="7 8">
    <name type="scientific">Halopiger aswanensis</name>
    <dbReference type="NCBI Taxonomy" id="148449"/>
    <lineage>
        <taxon>Archaea</taxon>
        <taxon>Methanobacteriati</taxon>
        <taxon>Methanobacteriota</taxon>
        <taxon>Stenosarchaea group</taxon>
        <taxon>Halobacteria</taxon>
        <taxon>Halobacteriales</taxon>
        <taxon>Natrialbaceae</taxon>
        <taxon>Halopiger</taxon>
    </lineage>
</organism>
<feature type="domain" description="Tyr recombinase" evidence="5">
    <location>
        <begin position="114"/>
        <end position="330"/>
    </location>
</feature>
<dbReference type="InterPro" id="IPR002104">
    <property type="entry name" value="Integrase_catalytic"/>
</dbReference>
<keyword evidence="8" id="KW-1185">Reference proteome</keyword>
<keyword evidence="2 4" id="KW-0238">DNA-binding</keyword>
<evidence type="ECO:0000256" key="2">
    <source>
        <dbReference type="ARBA" id="ARBA00023125"/>
    </source>
</evidence>
<dbReference type="InterPro" id="IPR013762">
    <property type="entry name" value="Integrase-like_cat_sf"/>
</dbReference>
<dbReference type="InterPro" id="IPR004107">
    <property type="entry name" value="Integrase_SAM-like_N"/>
</dbReference>
<sequence>MSGRDLSPRAARDRFLARRKQENTANTVRSYRNRLTRFVRWAEDEGIESMSDLSGWDLDEYRAAREAAGIAPATLNGELTALKQLLEYCAAIDVVDDALHETVHVPTLSREEESSDVRLAVDHAETLLSTFRSSPALFGRPEHAFLEVAWHVGARLSGIRALDLRDFDPERRTLEFRHRPPTLLKNKAAGERVVGVSKPVGRALRAYVARERCDKRDDEGRKPLFCGRQGRPSPTTFRAWSYRGTQPCRAVACPHGNERESCEYTHRNHASKCPSSRSPHAIRTGSITWQLLRGLEIETVAKRVNARPETIRRHYYKAGEREEFEERRADRTLTLDIQTGDADV</sequence>
<dbReference type="PANTHER" id="PTHR30349:SF41">
    <property type="entry name" value="INTEGRASE_RECOMBINASE PROTEIN MJ0367-RELATED"/>
    <property type="match status" value="1"/>
</dbReference>
<dbReference type="GO" id="GO:0006310">
    <property type="term" value="P:DNA recombination"/>
    <property type="evidence" value="ECO:0007669"/>
    <property type="project" value="UniProtKB-KW"/>
</dbReference>
<dbReference type="Pfam" id="PF02899">
    <property type="entry name" value="Phage_int_SAM_1"/>
    <property type="match status" value="1"/>
</dbReference>
<dbReference type="PANTHER" id="PTHR30349">
    <property type="entry name" value="PHAGE INTEGRASE-RELATED"/>
    <property type="match status" value="1"/>
</dbReference>
<dbReference type="Gene3D" id="1.10.150.130">
    <property type="match status" value="1"/>
</dbReference>
<dbReference type="InterPro" id="IPR011010">
    <property type="entry name" value="DNA_brk_join_enz"/>
</dbReference>
<dbReference type="Proteomes" id="UP000283805">
    <property type="component" value="Unassembled WGS sequence"/>
</dbReference>
<evidence type="ECO:0000256" key="3">
    <source>
        <dbReference type="ARBA" id="ARBA00023172"/>
    </source>
</evidence>
<dbReference type="Gene3D" id="1.10.443.10">
    <property type="entry name" value="Intergrase catalytic core"/>
    <property type="match status" value="1"/>
</dbReference>
<comment type="caution">
    <text evidence="7">The sequence shown here is derived from an EMBL/GenBank/DDBJ whole genome shotgun (WGS) entry which is preliminary data.</text>
</comment>
<dbReference type="OrthoDB" id="198497at2157"/>
<keyword evidence="3" id="KW-0233">DNA recombination</keyword>
<feature type="domain" description="Core-binding (CB)" evidence="6">
    <location>
        <begin position="6"/>
        <end position="90"/>
    </location>
</feature>
<dbReference type="InterPro" id="IPR044068">
    <property type="entry name" value="CB"/>
</dbReference>
<dbReference type="GO" id="GO:0003677">
    <property type="term" value="F:DNA binding"/>
    <property type="evidence" value="ECO:0007669"/>
    <property type="project" value="UniProtKB-UniRule"/>
</dbReference>
<evidence type="ECO:0000259" key="5">
    <source>
        <dbReference type="PROSITE" id="PS51898"/>
    </source>
</evidence>
<dbReference type="InterPro" id="IPR050090">
    <property type="entry name" value="Tyrosine_recombinase_XerCD"/>
</dbReference>
<evidence type="ECO:0000256" key="1">
    <source>
        <dbReference type="ARBA" id="ARBA00022908"/>
    </source>
</evidence>
<proteinExistence type="predicted"/>
<dbReference type="PROSITE" id="PS51900">
    <property type="entry name" value="CB"/>
    <property type="match status" value="1"/>
</dbReference>
<dbReference type="CDD" id="cd00397">
    <property type="entry name" value="DNA_BRE_C"/>
    <property type="match status" value="1"/>
</dbReference>
<dbReference type="SUPFAM" id="SSF56349">
    <property type="entry name" value="DNA breaking-rejoining enzymes"/>
    <property type="match status" value="1"/>
</dbReference>
<evidence type="ECO:0000313" key="8">
    <source>
        <dbReference type="Proteomes" id="UP000283805"/>
    </source>
</evidence>
<protein>
    <submittedName>
        <fullName evidence="7">Phage integrase family protein</fullName>
    </submittedName>
</protein>
<evidence type="ECO:0000256" key="4">
    <source>
        <dbReference type="PROSITE-ProRule" id="PRU01248"/>
    </source>
</evidence>
<dbReference type="AlphaFoldDB" id="A0A3R7GVM2"/>
<accession>A0A3R7GVM2</accession>
<dbReference type="GO" id="GO:0015074">
    <property type="term" value="P:DNA integration"/>
    <property type="evidence" value="ECO:0007669"/>
    <property type="project" value="UniProtKB-KW"/>
</dbReference>
<dbReference type="EMBL" id="RAPO01000002">
    <property type="protein sequence ID" value="RKD95040.1"/>
    <property type="molecule type" value="Genomic_DNA"/>
</dbReference>
<name>A0A3R7GVM2_9EURY</name>
<dbReference type="RefSeq" id="WP_120244351.1">
    <property type="nucleotide sequence ID" value="NZ_RAPO01000002.1"/>
</dbReference>
<reference evidence="7 8" key="1">
    <citation type="submission" date="2018-09" db="EMBL/GenBank/DDBJ databases">
        <title>Genomic Encyclopedia of Archaeal and Bacterial Type Strains, Phase II (KMG-II): from individual species to whole genera.</title>
        <authorList>
            <person name="Goeker M."/>
        </authorList>
    </citation>
    <scope>NUCLEOTIDE SEQUENCE [LARGE SCALE GENOMIC DNA]</scope>
    <source>
        <strain evidence="7 8">DSM 13151</strain>
    </source>
</reference>
<keyword evidence="1" id="KW-0229">DNA integration</keyword>
<dbReference type="InterPro" id="IPR010998">
    <property type="entry name" value="Integrase_recombinase_N"/>
</dbReference>
<gene>
    <name evidence="7" type="ORF">ATJ93_1890</name>
</gene>